<dbReference type="Gene3D" id="3.40.600.10">
    <property type="entry name" value="DNA mismatch repair MutH/Restriction endonuclease, type II"/>
    <property type="match status" value="2"/>
</dbReference>
<dbReference type="Pfam" id="PF02976">
    <property type="entry name" value="MutH"/>
    <property type="match status" value="1"/>
</dbReference>
<dbReference type="SMART" id="SM00927">
    <property type="entry name" value="MutH"/>
    <property type="match status" value="1"/>
</dbReference>
<dbReference type="InterPro" id="IPR011335">
    <property type="entry name" value="Restrct_endonuc-II-like"/>
</dbReference>
<keyword evidence="1" id="KW-0540">Nuclease</keyword>
<dbReference type="CDD" id="cd22355">
    <property type="entry name" value="Sau3AI_C"/>
    <property type="match status" value="1"/>
</dbReference>
<proteinExistence type="predicted"/>
<keyword evidence="3 5" id="KW-0378">Hydrolase</keyword>
<evidence type="ECO:0000313" key="5">
    <source>
        <dbReference type="EMBL" id="KFI60090.1"/>
    </source>
</evidence>
<keyword evidence="2" id="KW-0255">Endonuclease</keyword>
<name>A0A087AMU0_9BIFI</name>
<evidence type="ECO:0000313" key="6">
    <source>
        <dbReference type="Proteomes" id="UP000029074"/>
    </source>
</evidence>
<dbReference type="SUPFAM" id="SSF52980">
    <property type="entry name" value="Restriction endonuclease-like"/>
    <property type="match status" value="2"/>
</dbReference>
<dbReference type="InterPro" id="IPR011337">
    <property type="entry name" value="DNA_rep_MutH/RE_typeII_Sau3AI"/>
</dbReference>
<dbReference type="InterPro" id="IPR037057">
    <property type="entry name" value="DNA_rep_MutH/T2_RE_sf"/>
</dbReference>
<feature type="domain" description="DNA mismatch repair MutH/Type II restriction enzyme Sau3AI" evidence="4">
    <location>
        <begin position="65"/>
        <end position="173"/>
    </location>
</feature>
<evidence type="ECO:0000256" key="3">
    <source>
        <dbReference type="ARBA" id="ARBA00022801"/>
    </source>
</evidence>
<protein>
    <submittedName>
        <fullName evidence="5">DNA mismatch repair enzyme MutH family protein</fullName>
        <ecNumber evidence="5">3.1.21.4</ecNumber>
    </submittedName>
</protein>
<dbReference type="GO" id="GO:0009036">
    <property type="term" value="F:type II site-specific deoxyribonuclease activity"/>
    <property type="evidence" value="ECO:0007669"/>
    <property type="project" value="UniProtKB-EC"/>
</dbReference>
<dbReference type="EMBL" id="JGYW01000001">
    <property type="protein sequence ID" value="KFI60090.1"/>
    <property type="molecule type" value="Genomic_DNA"/>
</dbReference>
<organism evidence="5 6">
    <name type="scientific">Bifidobacterium gallicum DSM 20093 = LMG 11596</name>
    <dbReference type="NCBI Taxonomy" id="561180"/>
    <lineage>
        <taxon>Bacteria</taxon>
        <taxon>Bacillati</taxon>
        <taxon>Actinomycetota</taxon>
        <taxon>Actinomycetes</taxon>
        <taxon>Bifidobacteriales</taxon>
        <taxon>Bifidobacteriaceae</taxon>
        <taxon>Bifidobacterium</taxon>
    </lineage>
</organism>
<keyword evidence="6" id="KW-1185">Reference proteome</keyword>
<sequence length="497" mass="56901">MCRVLRSLCLICMDKPHFFTRTDITRRLNACIGKTLGELDTKHVLDSPTNKGVAGHVIEKSVLGYPADSARRPDLNIDGLDVELKTTGIRASKKEGISFEAKEPMSITALKPDEIIDEEFESSAFWHKVQNMLFVCYVYEGKPKKGRDYSNFPVHTAFFKTFEGEDKEQLQRDWTTIREFVRDLYEENPDSPAFEKISSGISKEVSPYLDTAPKWPHPPRIRFRRAFVNSIINEHLKKTVYEHIPDEERLSSFDELDHKLQELTNKFAGKTIAQIAAYFDMEIPDKVPKQLAEQIVVRMFGGTSRKMHNIALFQKMGIVGKTVALNPQGMPTEDTKLMSIDFNELESNDVYEESDFYYFFKDNDLLYMVFQEPEVGISRGGEVFLGFARVPLEPLAEKNGLVESVWDIMRDLIISRKLRLVPETDKSGAPILNKNGVPREAPNWPKSTESALFVRGTGRDSTDKPEVVNGLPMYRQSLWFHKPLVKEQIEQHLLQAN</sequence>
<dbReference type="CDD" id="cd22356">
    <property type="entry name" value="Sau3AI_N-like"/>
    <property type="match status" value="1"/>
</dbReference>
<reference evidence="5 6" key="1">
    <citation type="submission" date="2014-03" db="EMBL/GenBank/DDBJ databases">
        <title>Genomics of Bifidobacteria.</title>
        <authorList>
            <person name="Ventura M."/>
            <person name="Milani C."/>
            <person name="Lugli G.A."/>
        </authorList>
    </citation>
    <scope>NUCLEOTIDE SEQUENCE [LARGE SCALE GENOMIC DNA]</scope>
    <source>
        <strain evidence="5 6">LMG 11596</strain>
    </source>
</reference>
<comment type="caution">
    <text evidence="5">The sequence shown here is derived from an EMBL/GenBank/DDBJ whole genome shotgun (WGS) entry which is preliminary data.</text>
</comment>
<evidence type="ECO:0000256" key="2">
    <source>
        <dbReference type="ARBA" id="ARBA00022759"/>
    </source>
</evidence>
<evidence type="ECO:0000256" key="1">
    <source>
        <dbReference type="ARBA" id="ARBA00022722"/>
    </source>
</evidence>
<accession>A0A087AMU0</accession>
<dbReference type="AlphaFoldDB" id="A0A087AMU0"/>
<gene>
    <name evidence="5" type="ORF">BGLCM_0110</name>
</gene>
<dbReference type="Proteomes" id="UP000029074">
    <property type="component" value="Unassembled WGS sequence"/>
</dbReference>
<dbReference type="EC" id="3.1.21.4" evidence="5"/>
<evidence type="ECO:0000259" key="4">
    <source>
        <dbReference type="SMART" id="SM00927"/>
    </source>
</evidence>
<dbReference type="GO" id="GO:0003677">
    <property type="term" value="F:DNA binding"/>
    <property type="evidence" value="ECO:0007669"/>
    <property type="project" value="InterPro"/>
</dbReference>